<proteinExistence type="predicted"/>
<evidence type="ECO:0000313" key="1">
    <source>
        <dbReference type="EMBL" id="MDO7875719.1"/>
    </source>
</evidence>
<dbReference type="RefSeq" id="WP_305007038.1">
    <property type="nucleotide sequence ID" value="NZ_JAUQSY010000008.1"/>
</dbReference>
<dbReference type="Proteomes" id="UP001176429">
    <property type="component" value="Unassembled WGS sequence"/>
</dbReference>
<organism evidence="1 2">
    <name type="scientific">Hymenobacter aranciens</name>
    <dbReference type="NCBI Taxonomy" id="3063996"/>
    <lineage>
        <taxon>Bacteria</taxon>
        <taxon>Pseudomonadati</taxon>
        <taxon>Bacteroidota</taxon>
        <taxon>Cytophagia</taxon>
        <taxon>Cytophagales</taxon>
        <taxon>Hymenobacteraceae</taxon>
        <taxon>Hymenobacter</taxon>
    </lineage>
</organism>
<reference evidence="1" key="1">
    <citation type="submission" date="2023-07" db="EMBL/GenBank/DDBJ databases">
        <authorList>
            <person name="Kim M.K."/>
        </authorList>
    </citation>
    <scope>NUCLEOTIDE SEQUENCE</scope>
    <source>
        <strain evidence="1">ASUV-10-1</strain>
    </source>
</reference>
<gene>
    <name evidence="1" type="ORF">Q5H93_13320</name>
</gene>
<comment type="caution">
    <text evidence="1">The sequence shown here is derived from an EMBL/GenBank/DDBJ whole genome shotgun (WGS) entry which is preliminary data.</text>
</comment>
<evidence type="ECO:0000313" key="2">
    <source>
        <dbReference type="Proteomes" id="UP001176429"/>
    </source>
</evidence>
<protein>
    <submittedName>
        <fullName evidence="1">Uncharacterized protein</fullName>
    </submittedName>
</protein>
<keyword evidence="2" id="KW-1185">Reference proteome</keyword>
<accession>A0ABT9BBS4</accession>
<sequence length="52" mass="5872">MKTVQDLNNRKSPIVRIDPTLEKLRGQNLFPAKLAKANEMLKTAKLPANKNL</sequence>
<name>A0ABT9BBS4_9BACT</name>
<dbReference type="EMBL" id="JAUQSY010000008">
    <property type="protein sequence ID" value="MDO7875719.1"/>
    <property type="molecule type" value="Genomic_DNA"/>
</dbReference>